<dbReference type="GO" id="GO:0060271">
    <property type="term" value="P:cilium assembly"/>
    <property type="evidence" value="ECO:0007669"/>
    <property type="project" value="InterPro"/>
</dbReference>
<dbReference type="Pfam" id="PF19032">
    <property type="entry name" value="Intu_longin_2"/>
    <property type="match status" value="1"/>
</dbReference>
<protein>
    <recommendedName>
        <fullName evidence="3">Protein inturned</fullName>
    </recommendedName>
</protein>
<proteinExistence type="inferred from homology"/>
<feature type="compositionally biased region" description="Polar residues" evidence="7">
    <location>
        <begin position="646"/>
        <end position="658"/>
    </location>
</feature>
<reference evidence="11" key="1">
    <citation type="submission" date="2025-08" db="UniProtKB">
        <authorList>
            <consortium name="Ensembl"/>
        </authorList>
    </citation>
    <scope>IDENTIFICATION</scope>
</reference>
<name>A0A3Q3X4M3_MOLML</name>
<dbReference type="InterPro" id="IPR039151">
    <property type="entry name" value="INTU"/>
</dbReference>
<evidence type="ECO:0000256" key="1">
    <source>
        <dbReference type="ARBA" id="ARBA00004496"/>
    </source>
</evidence>
<dbReference type="Gene3D" id="2.30.42.10">
    <property type="match status" value="1"/>
</dbReference>
<dbReference type="InterPro" id="IPR043988">
    <property type="entry name" value="CCZ1/INTU_longin_2"/>
</dbReference>
<dbReference type="OMA" id="CAGKSIS"/>
<dbReference type="AlphaFoldDB" id="A0A3Q3X4M3"/>
<dbReference type="GO" id="GO:0007399">
    <property type="term" value="P:nervous system development"/>
    <property type="evidence" value="ECO:0007669"/>
    <property type="project" value="TreeGrafter"/>
</dbReference>
<evidence type="ECO:0000313" key="12">
    <source>
        <dbReference type="Proteomes" id="UP000261620"/>
    </source>
</evidence>
<evidence type="ECO:0000256" key="3">
    <source>
        <dbReference type="ARBA" id="ARBA00015639"/>
    </source>
</evidence>
<feature type="compositionally biased region" description="Basic residues" evidence="7">
    <location>
        <begin position="79"/>
        <end position="88"/>
    </location>
</feature>
<feature type="domain" description="CCZ1/INTU/HSP4 first Longin" evidence="8">
    <location>
        <begin position="283"/>
        <end position="391"/>
    </location>
</feature>
<evidence type="ECO:0000256" key="6">
    <source>
        <dbReference type="ARBA" id="ARBA00022794"/>
    </source>
</evidence>
<keyword evidence="6" id="KW-0970">Cilium biogenesis/degradation</keyword>
<comment type="similarity">
    <text evidence="2">Belongs to the inturned family.</text>
</comment>
<keyword evidence="4" id="KW-0217">Developmental protein</keyword>
<feature type="domain" description="CCZ1/INTU/HPS4 third Longin" evidence="10">
    <location>
        <begin position="740"/>
        <end position="875"/>
    </location>
</feature>
<dbReference type="SUPFAM" id="SSF50156">
    <property type="entry name" value="PDZ domain-like"/>
    <property type="match status" value="1"/>
</dbReference>
<evidence type="ECO:0000256" key="7">
    <source>
        <dbReference type="SAM" id="MobiDB-lite"/>
    </source>
</evidence>
<dbReference type="STRING" id="94237.ENSMMOP00000016924"/>
<dbReference type="Pfam" id="PF19031">
    <property type="entry name" value="Intu_longin_1"/>
    <property type="match status" value="1"/>
</dbReference>
<dbReference type="GO" id="GO:0016192">
    <property type="term" value="P:vesicle-mediated transport"/>
    <property type="evidence" value="ECO:0007669"/>
    <property type="project" value="InterPro"/>
</dbReference>
<organism evidence="11 12">
    <name type="scientific">Mola mola</name>
    <name type="common">Ocean sunfish</name>
    <name type="synonym">Tetraodon mola</name>
    <dbReference type="NCBI Taxonomy" id="94237"/>
    <lineage>
        <taxon>Eukaryota</taxon>
        <taxon>Metazoa</taxon>
        <taxon>Chordata</taxon>
        <taxon>Craniata</taxon>
        <taxon>Vertebrata</taxon>
        <taxon>Euteleostomi</taxon>
        <taxon>Actinopterygii</taxon>
        <taxon>Neopterygii</taxon>
        <taxon>Teleostei</taxon>
        <taxon>Neoteleostei</taxon>
        <taxon>Acanthomorphata</taxon>
        <taxon>Eupercaria</taxon>
        <taxon>Tetraodontiformes</taxon>
        <taxon>Molidae</taxon>
        <taxon>Mola</taxon>
    </lineage>
</organism>
<dbReference type="Pfam" id="PF19033">
    <property type="entry name" value="Intu_longin_3"/>
    <property type="match status" value="1"/>
</dbReference>
<keyword evidence="5" id="KW-0963">Cytoplasm</keyword>
<feature type="region of interest" description="Disordered" evidence="7">
    <location>
        <begin position="79"/>
        <end position="122"/>
    </location>
</feature>
<dbReference type="Ensembl" id="ENSMMOT00000017207.1">
    <property type="protein sequence ID" value="ENSMMOP00000016924.1"/>
    <property type="gene ID" value="ENSMMOG00000012893.1"/>
</dbReference>
<evidence type="ECO:0000259" key="9">
    <source>
        <dbReference type="Pfam" id="PF19032"/>
    </source>
</evidence>
<feature type="region of interest" description="Disordered" evidence="7">
    <location>
        <begin position="630"/>
        <end position="706"/>
    </location>
</feature>
<dbReference type="PANTHER" id="PTHR21082:SF4">
    <property type="entry name" value="PROTEIN INTURNED"/>
    <property type="match status" value="1"/>
</dbReference>
<comment type="subcellular location">
    <subcellularLocation>
        <location evidence="1">Cytoplasm</location>
    </subcellularLocation>
</comment>
<dbReference type="InterPro" id="IPR036034">
    <property type="entry name" value="PDZ_sf"/>
</dbReference>
<accession>A0A3Q3X4M3</accession>
<dbReference type="GO" id="GO:0005929">
    <property type="term" value="C:cilium"/>
    <property type="evidence" value="ECO:0007669"/>
    <property type="project" value="TreeGrafter"/>
</dbReference>
<reference evidence="11" key="2">
    <citation type="submission" date="2025-09" db="UniProtKB">
        <authorList>
            <consortium name="Ensembl"/>
        </authorList>
    </citation>
    <scope>IDENTIFICATION</scope>
</reference>
<evidence type="ECO:0000256" key="2">
    <source>
        <dbReference type="ARBA" id="ARBA00010034"/>
    </source>
</evidence>
<sequence length="881" mass="96857">DLEPEWLDDIQKNGELFYLELSEGEEETVLAQATANQGVSTNHVHFSEKEAEIITEQNKKQRCDPRRKNETALKRLARILRRKRRPSQRRGGGKDEGKDSSTLSSPPASILKNQPGQRQGVTVQQQQLKEVCVYLNPKRLGGSSTLISDSGGLLEALLGVMNRPSWSRGHGDPTGLRKEERLTVHGLIPNSPAMKCGQILIDVLVAVDDVDVTSENIERVLSCIPGPTQVRLTLETIALVDGSTASDTSSVRKTKATPPVSQLVRLLWGEDTAELQMSIGHIPHIVMYLSLKLDSASSKDEEEIWYQYPVSDTSGQLKGVRGIFLTLCDMLENVTGGQIISSLLLGKHLVHVGYWKERNNLLVIGLPADVPLLCLQTVVGDVVRTLKVMYGSLDAFCKADHAPRLDHFFCLFFQQLIQPSRLRDGASALLPDVSGTLFLDGLPAVQWLTLPPEIKMEVDTVLSDFESSDFGEMQSEDFFGLRRLYIILGSCLFYKYLIANHLPKEDLLDVCLYCQHYCLLPLAAEQRVGQLVIWREVFPQQRATSSSGNTAPGYSQPQGRHFLLIVGLATLLQLEVLEVGIEERLNAPPAPCLSCADWFLPATGARDRLDSLASSSPVLSKLAGAMKAASSASRGRSLFGEKARRSSPQRSLSDSGSEGQMDAGPGSAPGLSPHSTPDSPRKLGGQHDSLGSGGSDGSGGGVGPFKMKHPNPFYLGTLKKTLTEQETEEMYNTMLTSGAENTLFHYVLMETIQGIFIAPTHREVAQLSGSIHPQLIRNFHHCCLSIRAAFQQSLPARQGRRAADRPQGGGWGLGPVKEHGVLFQCKPENWTDQRKPAPTMTYWVIRMLLEPVPQEFYVCFHDSVAEVPVEMAFRLSFGLAL</sequence>
<evidence type="ECO:0000256" key="4">
    <source>
        <dbReference type="ARBA" id="ARBA00022473"/>
    </source>
</evidence>
<evidence type="ECO:0000259" key="10">
    <source>
        <dbReference type="Pfam" id="PF19033"/>
    </source>
</evidence>
<dbReference type="InterPro" id="IPR043987">
    <property type="entry name" value="CCZ1/INTU/HSP4_longin_1"/>
</dbReference>
<keyword evidence="12" id="KW-1185">Reference proteome</keyword>
<feature type="compositionally biased region" description="Gly residues" evidence="7">
    <location>
        <begin position="691"/>
        <end position="703"/>
    </location>
</feature>
<evidence type="ECO:0000259" key="8">
    <source>
        <dbReference type="Pfam" id="PF19031"/>
    </source>
</evidence>
<evidence type="ECO:0000256" key="5">
    <source>
        <dbReference type="ARBA" id="ARBA00022490"/>
    </source>
</evidence>
<dbReference type="Proteomes" id="UP000261620">
    <property type="component" value="Unplaced"/>
</dbReference>
<dbReference type="PANTHER" id="PTHR21082">
    <property type="entry name" value="PROTEIN INTURNED"/>
    <property type="match status" value="1"/>
</dbReference>
<evidence type="ECO:0000313" key="11">
    <source>
        <dbReference type="Ensembl" id="ENSMMOP00000016924.1"/>
    </source>
</evidence>
<dbReference type="InterPro" id="IPR043989">
    <property type="entry name" value="CCZ1/INTU/HSP4_longin_3"/>
</dbReference>
<dbReference type="GO" id="GO:0001736">
    <property type="term" value="P:establishment of planar polarity"/>
    <property type="evidence" value="ECO:0007669"/>
    <property type="project" value="InterPro"/>
</dbReference>
<feature type="domain" description="CCZ1/INTU second Longin" evidence="9">
    <location>
        <begin position="487"/>
        <end position="581"/>
    </location>
</feature>
<dbReference type="GO" id="GO:0005737">
    <property type="term" value="C:cytoplasm"/>
    <property type="evidence" value="ECO:0007669"/>
    <property type="project" value="UniProtKB-SubCell"/>
</dbReference>